<dbReference type="AlphaFoldDB" id="L8WG25"/>
<gene>
    <name evidence="1" type="ORF">AG1IA_10298</name>
</gene>
<reference evidence="1 2" key="1">
    <citation type="journal article" date="2013" name="Nat. Commun.">
        <title>The evolution and pathogenic mechanisms of the rice sheath blight pathogen.</title>
        <authorList>
            <person name="Zheng A."/>
            <person name="Lin R."/>
            <person name="Xu L."/>
            <person name="Qin P."/>
            <person name="Tang C."/>
            <person name="Ai P."/>
            <person name="Zhang D."/>
            <person name="Liu Y."/>
            <person name="Sun Z."/>
            <person name="Feng H."/>
            <person name="Wang Y."/>
            <person name="Chen Y."/>
            <person name="Liang X."/>
            <person name="Fu R."/>
            <person name="Li Q."/>
            <person name="Zhang J."/>
            <person name="Yu X."/>
            <person name="Xie Z."/>
            <person name="Ding L."/>
            <person name="Guan P."/>
            <person name="Tang J."/>
            <person name="Liang Y."/>
            <person name="Wang S."/>
            <person name="Deng Q."/>
            <person name="Li S."/>
            <person name="Zhu J."/>
            <person name="Wang L."/>
            <person name="Liu H."/>
            <person name="Li P."/>
        </authorList>
    </citation>
    <scope>NUCLEOTIDE SEQUENCE [LARGE SCALE GENOMIC DNA]</scope>
    <source>
        <strain evidence="2">AG-1 IA</strain>
    </source>
</reference>
<dbReference type="EMBL" id="AFRT01005719">
    <property type="protein sequence ID" value="ELU35672.1"/>
    <property type="molecule type" value="Genomic_DNA"/>
</dbReference>
<protein>
    <submittedName>
        <fullName evidence="1">Uncharacterized protein</fullName>
    </submittedName>
</protein>
<organism evidence="1 2">
    <name type="scientific">Thanatephorus cucumeris (strain AG1-IA)</name>
    <name type="common">Rice sheath blight fungus</name>
    <name type="synonym">Rhizoctonia solani</name>
    <dbReference type="NCBI Taxonomy" id="983506"/>
    <lineage>
        <taxon>Eukaryota</taxon>
        <taxon>Fungi</taxon>
        <taxon>Dikarya</taxon>
        <taxon>Basidiomycota</taxon>
        <taxon>Agaricomycotina</taxon>
        <taxon>Agaricomycetes</taxon>
        <taxon>Cantharellales</taxon>
        <taxon>Ceratobasidiaceae</taxon>
        <taxon>Rhizoctonia</taxon>
        <taxon>Rhizoctonia solani AG-1</taxon>
    </lineage>
</organism>
<dbReference type="Proteomes" id="UP000011668">
    <property type="component" value="Unassembled WGS sequence"/>
</dbReference>
<evidence type="ECO:0000313" key="2">
    <source>
        <dbReference type="Proteomes" id="UP000011668"/>
    </source>
</evidence>
<name>L8WG25_THACA</name>
<dbReference type="HOGENOM" id="CLU_1918495_0_0_1"/>
<evidence type="ECO:0000313" key="1">
    <source>
        <dbReference type="EMBL" id="ELU35672.1"/>
    </source>
</evidence>
<keyword evidence="2" id="KW-1185">Reference proteome</keyword>
<comment type="caution">
    <text evidence="1">The sequence shown here is derived from an EMBL/GenBank/DDBJ whole genome shotgun (WGS) entry which is preliminary data.</text>
</comment>
<sequence>MFQQLTERSSHIGHGGNLIFHSTCKPSMFGNVYMIQFVSGQGSLRLRHPNQMIVRRASERAVSLGDVEQRMLYSLARRGNGEADWVSPHLGCRYRIVFTLLRACQSLGLTLLQTLPDRPLVLPLETILKYGS</sequence>
<proteinExistence type="predicted"/>
<accession>L8WG25</accession>